<dbReference type="InterPro" id="IPR029058">
    <property type="entry name" value="AB_hydrolase_fold"/>
</dbReference>
<dbReference type="Gene3D" id="3.40.50.1820">
    <property type="entry name" value="alpha/beta hydrolase"/>
    <property type="match status" value="1"/>
</dbReference>
<name>X1ACY1_9ZZZZ</name>
<reference evidence="2" key="1">
    <citation type="journal article" date="2014" name="Front. Microbiol.">
        <title>High frequency of phylogenetically diverse reductive dehalogenase-homologous genes in deep subseafloor sedimentary metagenomes.</title>
        <authorList>
            <person name="Kawai M."/>
            <person name="Futagami T."/>
            <person name="Toyoda A."/>
            <person name="Takaki Y."/>
            <person name="Nishi S."/>
            <person name="Hori S."/>
            <person name="Arai W."/>
            <person name="Tsubouchi T."/>
            <person name="Morono Y."/>
            <person name="Uchiyama I."/>
            <person name="Ito T."/>
            <person name="Fujiyama A."/>
            <person name="Inagaki F."/>
            <person name="Takami H."/>
        </authorList>
    </citation>
    <scope>NUCLEOTIDE SEQUENCE</scope>
    <source>
        <strain evidence="2">Expedition CK06-06</strain>
    </source>
</reference>
<dbReference type="Pfam" id="PF12146">
    <property type="entry name" value="Hydrolase_4"/>
    <property type="match status" value="1"/>
</dbReference>
<dbReference type="InterPro" id="IPR022742">
    <property type="entry name" value="Hydrolase_4"/>
</dbReference>
<evidence type="ECO:0000259" key="1">
    <source>
        <dbReference type="Pfam" id="PF12146"/>
    </source>
</evidence>
<feature type="domain" description="Serine aminopeptidase S33" evidence="1">
    <location>
        <begin position="1"/>
        <end position="57"/>
    </location>
</feature>
<accession>X1ACY1</accession>
<sequence length="75" mass="8495">AGEWAIANATSLDNETLLVHGTADPIIDFKGTKEFHENSNTTTLKLIEGGYHELHHDICRVELLNVIQNWLREQL</sequence>
<evidence type="ECO:0000313" key="2">
    <source>
        <dbReference type="EMBL" id="GAG70488.1"/>
    </source>
</evidence>
<dbReference type="EMBL" id="BART01006834">
    <property type="protein sequence ID" value="GAG70488.1"/>
    <property type="molecule type" value="Genomic_DNA"/>
</dbReference>
<feature type="non-terminal residue" evidence="2">
    <location>
        <position position="1"/>
    </location>
</feature>
<proteinExistence type="predicted"/>
<gene>
    <name evidence="2" type="ORF">S01H4_15599</name>
</gene>
<comment type="caution">
    <text evidence="2">The sequence shown here is derived from an EMBL/GenBank/DDBJ whole genome shotgun (WGS) entry which is preliminary data.</text>
</comment>
<organism evidence="2">
    <name type="scientific">marine sediment metagenome</name>
    <dbReference type="NCBI Taxonomy" id="412755"/>
    <lineage>
        <taxon>unclassified sequences</taxon>
        <taxon>metagenomes</taxon>
        <taxon>ecological metagenomes</taxon>
    </lineage>
</organism>
<dbReference type="AlphaFoldDB" id="X1ACY1"/>
<protein>
    <recommendedName>
        <fullName evidence="1">Serine aminopeptidase S33 domain-containing protein</fullName>
    </recommendedName>
</protein>
<dbReference type="SUPFAM" id="SSF53474">
    <property type="entry name" value="alpha/beta-Hydrolases"/>
    <property type="match status" value="1"/>
</dbReference>